<dbReference type="InterPro" id="IPR050765">
    <property type="entry name" value="Riboflavin_Biosynth_HTPR"/>
</dbReference>
<evidence type="ECO:0000313" key="3">
    <source>
        <dbReference type="Proteomes" id="UP001551695"/>
    </source>
</evidence>
<dbReference type="EMBL" id="JBFAKC010000021">
    <property type="protein sequence ID" value="MEV0712487.1"/>
    <property type="molecule type" value="Genomic_DNA"/>
</dbReference>
<reference evidence="2 3" key="1">
    <citation type="submission" date="2024-06" db="EMBL/GenBank/DDBJ databases">
        <title>The Natural Products Discovery Center: Release of the First 8490 Sequenced Strains for Exploring Actinobacteria Biosynthetic Diversity.</title>
        <authorList>
            <person name="Kalkreuter E."/>
            <person name="Kautsar S.A."/>
            <person name="Yang D."/>
            <person name="Bader C.D."/>
            <person name="Teijaro C.N."/>
            <person name="Fluegel L."/>
            <person name="Davis C.M."/>
            <person name="Simpson J.R."/>
            <person name="Lauterbach L."/>
            <person name="Steele A.D."/>
            <person name="Gui C."/>
            <person name="Meng S."/>
            <person name="Li G."/>
            <person name="Viehrig K."/>
            <person name="Ye F."/>
            <person name="Su P."/>
            <person name="Kiefer A.F."/>
            <person name="Nichols A."/>
            <person name="Cepeda A.J."/>
            <person name="Yan W."/>
            <person name="Fan B."/>
            <person name="Jiang Y."/>
            <person name="Adhikari A."/>
            <person name="Zheng C.-J."/>
            <person name="Schuster L."/>
            <person name="Cowan T.M."/>
            <person name="Smanski M.J."/>
            <person name="Chevrette M.G."/>
            <person name="De Carvalho L.P.S."/>
            <person name="Shen B."/>
        </authorList>
    </citation>
    <scope>NUCLEOTIDE SEQUENCE [LARGE SCALE GENOMIC DNA]</scope>
    <source>
        <strain evidence="2 3">NPDC050403</strain>
    </source>
</reference>
<accession>A0ABV3G466</accession>
<evidence type="ECO:0000313" key="2">
    <source>
        <dbReference type="EMBL" id="MEV0712487.1"/>
    </source>
</evidence>
<dbReference type="Pfam" id="PF01872">
    <property type="entry name" value="RibD_C"/>
    <property type="match status" value="1"/>
</dbReference>
<name>A0ABV3G466_9NOCA</name>
<dbReference type="InterPro" id="IPR024072">
    <property type="entry name" value="DHFR-like_dom_sf"/>
</dbReference>
<comment type="caution">
    <text evidence="2">The sequence shown here is derived from an EMBL/GenBank/DDBJ whole genome shotgun (WGS) entry which is preliminary data.</text>
</comment>
<protein>
    <submittedName>
        <fullName evidence="2">Dihydrofolate reductase family protein</fullName>
    </submittedName>
</protein>
<keyword evidence="3" id="KW-1185">Reference proteome</keyword>
<proteinExistence type="predicted"/>
<feature type="domain" description="Bacterial bifunctional deaminase-reductase C-terminal" evidence="1">
    <location>
        <begin position="4"/>
        <end position="177"/>
    </location>
</feature>
<evidence type="ECO:0000259" key="1">
    <source>
        <dbReference type="Pfam" id="PF01872"/>
    </source>
</evidence>
<dbReference type="InterPro" id="IPR002734">
    <property type="entry name" value="RibDG_C"/>
</dbReference>
<dbReference type="PANTHER" id="PTHR38011:SF11">
    <property type="entry name" value="2,5-DIAMINO-6-RIBOSYLAMINO-4(3H)-PYRIMIDINONE 5'-PHOSPHATE REDUCTASE"/>
    <property type="match status" value="1"/>
</dbReference>
<dbReference type="RefSeq" id="WP_355084966.1">
    <property type="nucleotide sequence ID" value="NZ_JBEXKW010000012.1"/>
</dbReference>
<dbReference type="PANTHER" id="PTHR38011">
    <property type="entry name" value="DIHYDROFOLATE REDUCTASE FAMILY PROTEIN (AFU_ORTHOLOGUE AFUA_8G06820)"/>
    <property type="match status" value="1"/>
</dbReference>
<gene>
    <name evidence="2" type="ORF">AB0I48_33515</name>
</gene>
<dbReference type="Proteomes" id="UP001551695">
    <property type="component" value="Unassembled WGS sequence"/>
</dbReference>
<dbReference type="Gene3D" id="3.40.430.10">
    <property type="entry name" value="Dihydrofolate Reductase, subunit A"/>
    <property type="match status" value="1"/>
</dbReference>
<organism evidence="2 3">
    <name type="scientific">Nocardia aurea</name>
    <dbReference type="NCBI Taxonomy" id="2144174"/>
    <lineage>
        <taxon>Bacteria</taxon>
        <taxon>Bacillati</taxon>
        <taxon>Actinomycetota</taxon>
        <taxon>Actinomycetes</taxon>
        <taxon>Mycobacteriales</taxon>
        <taxon>Nocardiaceae</taxon>
        <taxon>Nocardia</taxon>
    </lineage>
</organism>
<dbReference type="SUPFAM" id="SSF53597">
    <property type="entry name" value="Dihydrofolate reductase-like"/>
    <property type="match status" value="1"/>
</dbReference>
<sequence length="191" mass="20800">MRDLVVTQNITVDGVIDASEGWFTVGDDAVDDSDIVAELMTHTAACDAVLFGRVTFEQMRGYWPEQTDDKTGITDDLNEMSKYVVSGSLGDPGWRNSVVLRGLDEVRALKEQPGRDIVSTGSITLVHALIAADLVDEYRLFVYPVVVGHGARLFVDGAAVPALRLVESKPFRSGVVLLRYRTTSTEGAPAR</sequence>